<dbReference type="EMBL" id="JANPWB010000006">
    <property type="protein sequence ID" value="KAJ1177874.1"/>
    <property type="molecule type" value="Genomic_DNA"/>
</dbReference>
<comment type="caution">
    <text evidence="2">The sequence shown here is derived from an EMBL/GenBank/DDBJ whole genome shotgun (WGS) entry which is preliminary data.</text>
</comment>
<evidence type="ECO:0000313" key="3">
    <source>
        <dbReference type="Proteomes" id="UP001066276"/>
    </source>
</evidence>
<dbReference type="Proteomes" id="UP001066276">
    <property type="component" value="Chromosome 3_2"/>
</dbReference>
<keyword evidence="1" id="KW-0812">Transmembrane</keyword>
<protein>
    <submittedName>
        <fullName evidence="2">Uncharacterized protein</fullName>
    </submittedName>
</protein>
<sequence>MITDSFGGAAVFLGRCAARLLERRRVAKCAAGSAVCCAARLAATRAFQGWPLPCLLFTGGSGGTALCGWLLMVPKITKMPRTLRGKPSLEAIWGEEREETACTPSEGSNECSRKRSVARCASNGEIGGECCPGPCNIYPNSEDKTDTSSKRSM</sequence>
<organism evidence="2 3">
    <name type="scientific">Pleurodeles waltl</name>
    <name type="common">Iberian ribbed newt</name>
    <dbReference type="NCBI Taxonomy" id="8319"/>
    <lineage>
        <taxon>Eukaryota</taxon>
        <taxon>Metazoa</taxon>
        <taxon>Chordata</taxon>
        <taxon>Craniata</taxon>
        <taxon>Vertebrata</taxon>
        <taxon>Euteleostomi</taxon>
        <taxon>Amphibia</taxon>
        <taxon>Batrachia</taxon>
        <taxon>Caudata</taxon>
        <taxon>Salamandroidea</taxon>
        <taxon>Salamandridae</taxon>
        <taxon>Pleurodelinae</taxon>
        <taxon>Pleurodeles</taxon>
    </lineage>
</organism>
<gene>
    <name evidence="2" type="ORF">NDU88_003126</name>
</gene>
<evidence type="ECO:0000256" key="1">
    <source>
        <dbReference type="SAM" id="Phobius"/>
    </source>
</evidence>
<evidence type="ECO:0000313" key="2">
    <source>
        <dbReference type="EMBL" id="KAJ1177874.1"/>
    </source>
</evidence>
<reference evidence="2" key="1">
    <citation type="journal article" date="2022" name="bioRxiv">
        <title>Sequencing and chromosome-scale assembly of the giantPleurodeles waltlgenome.</title>
        <authorList>
            <person name="Brown T."/>
            <person name="Elewa A."/>
            <person name="Iarovenko S."/>
            <person name="Subramanian E."/>
            <person name="Araus A.J."/>
            <person name="Petzold A."/>
            <person name="Susuki M."/>
            <person name="Suzuki K.-i.T."/>
            <person name="Hayashi T."/>
            <person name="Toyoda A."/>
            <person name="Oliveira C."/>
            <person name="Osipova E."/>
            <person name="Leigh N.D."/>
            <person name="Simon A."/>
            <person name="Yun M.H."/>
        </authorList>
    </citation>
    <scope>NUCLEOTIDE SEQUENCE</scope>
    <source>
        <strain evidence="2">20211129_DDA</strain>
        <tissue evidence="2">Liver</tissue>
    </source>
</reference>
<proteinExistence type="predicted"/>
<name>A0AAV7TMJ8_PLEWA</name>
<dbReference type="AlphaFoldDB" id="A0AAV7TMJ8"/>
<feature type="transmembrane region" description="Helical" evidence="1">
    <location>
        <begin position="50"/>
        <end position="71"/>
    </location>
</feature>
<keyword evidence="3" id="KW-1185">Reference proteome</keyword>
<keyword evidence="1" id="KW-0472">Membrane</keyword>
<keyword evidence="1" id="KW-1133">Transmembrane helix</keyword>
<accession>A0AAV7TMJ8</accession>